<gene>
    <name evidence="1" type="ORF">OWV82_006051</name>
</gene>
<organism evidence="1 2">
    <name type="scientific">Melia azedarach</name>
    <name type="common">Chinaberry tree</name>
    <dbReference type="NCBI Taxonomy" id="155640"/>
    <lineage>
        <taxon>Eukaryota</taxon>
        <taxon>Viridiplantae</taxon>
        <taxon>Streptophyta</taxon>
        <taxon>Embryophyta</taxon>
        <taxon>Tracheophyta</taxon>
        <taxon>Spermatophyta</taxon>
        <taxon>Magnoliopsida</taxon>
        <taxon>eudicotyledons</taxon>
        <taxon>Gunneridae</taxon>
        <taxon>Pentapetalae</taxon>
        <taxon>rosids</taxon>
        <taxon>malvids</taxon>
        <taxon>Sapindales</taxon>
        <taxon>Meliaceae</taxon>
        <taxon>Melia</taxon>
    </lineage>
</organism>
<proteinExistence type="predicted"/>
<name>A0ACC1YGH1_MELAZ</name>
<protein>
    <submittedName>
        <fullName evidence="1">Acylamino-acid-releasing enzyme like</fullName>
    </submittedName>
</protein>
<evidence type="ECO:0000313" key="1">
    <source>
        <dbReference type="EMBL" id="KAJ4722576.1"/>
    </source>
</evidence>
<reference evidence="1 2" key="1">
    <citation type="journal article" date="2023" name="Science">
        <title>Complex scaffold remodeling in plant triterpene biosynthesis.</title>
        <authorList>
            <person name="De La Pena R."/>
            <person name="Hodgson H."/>
            <person name="Liu J.C."/>
            <person name="Stephenson M.J."/>
            <person name="Martin A.C."/>
            <person name="Owen C."/>
            <person name="Harkess A."/>
            <person name="Leebens-Mack J."/>
            <person name="Jimenez L.E."/>
            <person name="Osbourn A."/>
            <person name="Sattely E.S."/>
        </authorList>
    </citation>
    <scope>NUCLEOTIDE SEQUENCE [LARGE SCALE GENOMIC DNA]</scope>
    <source>
        <strain evidence="2">cv. JPN11</strain>
        <tissue evidence="1">Leaf</tissue>
    </source>
</reference>
<sequence length="771" mass="83775">MDGSKAGPLKEVSPGLDASNEEEYASQSKLLQEFNTISSIDKAWTFNSGKGIGTQAMFSISQPNLLANKRRKFMLSTVISKENKNSVTFQWAPFPVEITGASTVVPSPSGSKLLVIRNPENESPTQFEIWSQSQLEKEFHVPETVHGSVYADGWFEGISWNSDETLIAYVAEEPSPSKPIFCPGNKKGGSLDKDCNSWKGQGDWEEDWGETYAGKRQPSLFVINTNSGEVQAVKGILKSLSVGQVVWAPSNEGPHQYLVFVGWSAETRKLGMKYCYNRPCALYAASVSLYESESNQHELKDSSLEDFPVVNLTQSISSAFFPCFSPDGKFLVFLSAKSSVDSGAHSATDSLHRIDWPTNGKVPSSEKVVDVIPVVQCAEDDCFPGLYSSIILSNPWLSDGCTMILSSIWGSNQVIISVNVLSGELSRISPAESNFSWSVLTLDGDNVVAVSSSPVDIPQIKYGYLIDKSNKDAWSWLNISSPIIKCSEKVKSLLSSLQFSIMKIPVKDVSANLTKGAQKPFEAIFVSSNRKEDGSCDPLIVVLHGGPHSVSLSSFSKSLAFLSSIGFSLLIVNYRGSLGFGEEALQSLPGKVGSQDVNDVLTAIDHVIDLGLANPSKITVLGGSHGGFLTTHLIGQAPDKFVAAATRNPVCNLALMVGTTDIPDWCYVEAYGSKGKNSFTASPSVEDLALFHSKSPISHVSKVKTPTMFLLGVQDLRVPVSNGLQYARALKEKGVTTKIIVFPNDVHGIDRPQSDFESYLNIGLWFKKYCK</sequence>
<dbReference type="EMBL" id="CM051396">
    <property type="protein sequence ID" value="KAJ4722576.1"/>
    <property type="molecule type" value="Genomic_DNA"/>
</dbReference>
<keyword evidence="2" id="KW-1185">Reference proteome</keyword>
<dbReference type="Proteomes" id="UP001164539">
    <property type="component" value="Chromosome 3"/>
</dbReference>
<evidence type="ECO:0000313" key="2">
    <source>
        <dbReference type="Proteomes" id="UP001164539"/>
    </source>
</evidence>
<accession>A0ACC1YGH1</accession>
<comment type="caution">
    <text evidence="1">The sequence shown here is derived from an EMBL/GenBank/DDBJ whole genome shotgun (WGS) entry which is preliminary data.</text>
</comment>